<evidence type="ECO:0000259" key="1">
    <source>
        <dbReference type="Pfam" id="PF17142"/>
    </source>
</evidence>
<dbReference type="Proteomes" id="UP000541425">
    <property type="component" value="Unassembled WGS sequence"/>
</dbReference>
<evidence type="ECO:0000313" key="2">
    <source>
        <dbReference type="EMBL" id="MBB3701646.1"/>
    </source>
</evidence>
<accession>A0A7W5UHX6</accession>
<organism evidence="2 3">
    <name type="scientific">Alloprevotella rava</name>
    <dbReference type="NCBI Taxonomy" id="671218"/>
    <lineage>
        <taxon>Bacteria</taxon>
        <taxon>Pseudomonadati</taxon>
        <taxon>Bacteroidota</taxon>
        <taxon>Bacteroidia</taxon>
        <taxon>Bacteroidales</taxon>
        <taxon>Prevotellaceae</taxon>
        <taxon>Alloprevotella</taxon>
    </lineage>
</organism>
<dbReference type="RefSeq" id="WP_183693491.1">
    <property type="nucleotide sequence ID" value="NZ_JACICA010000001.1"/>
</dbReference>
<dbReference type="EMBL" id="JACICA010000001">
    <property type="protein sequence ID" value="MBB3701646.1"/>
    <property type="molecule type" value="Genomic_DNA"/>
</dbReference>
<dbReference type="AlphaFoldDB" id="A0A7W5UHX6"/>
<dbReference type="GO" id="GO:0019867">
    <property type="term" value="C:outer membrane"/>
    <property type="evidence" value="ECO:0007669"/>
    <property type="project" value="InterPro"/>
</dbReference>
<dbReference type="PROSITE" id="PS51257">
    <property type="entry name" value="PROKAR_LIPOPROTEIN"/>
    <property type="match status" value="1"/>
</dbReference>
<sequence length="466" mass="50464">MKKVLFTMGLALLFAGCSDDYTDWAQPKQNAQEAALSAALNIEPAAAIDYANVTTDSVSIYKATFTAEKASEPTYKVCLKNAAATDSVYLNSDKNGKLAAADLKAAIEKLYGKRPNKREIPTTVYAYTTMGGASFRLDKAITVTATLVAPVIEDVYYLVGTNSHWTTPVKFNHSTEDVYDDPIFTMTVPAPVKADGTRADAQFKIVPASCMKADGSAVENWSGALGSDTENGDTRLEAGMVAQGGSFLQRASDGAKYYTIKLNMMDYTMTIAPLNYSEYIYAPGTGNSWTPASAPALHSANFNGVYEGFAYLKSEFKFTKQRNWDNGEYNWSSFTSYPAGFTGEGTGNIKVATAGYYKITADVSSAKFEAIPTTWGIIGDATAKGWDGDEAMTFNEADESWTITTTLKAGTFKFRANGSWDINFGGSANNLIQNGDNLSVAAGTYTIKLYLSRKTANHYYCTITKQ</sequence>
<comment type="caution">
    <text evidence="2">The sequence shown here is derived from an EMBL/GenBank/DDBJ whole genome shotgun (WGS) entry which is preliminary data.</text>
</comment>
<dbReference type="InterPro" id="IPR033408">
    <property type="entry name" value="SusF_N"/>
</dbReference>
<reference evidence="2 3" key="1">
    <citation type="submission" date="2020-08" db="EMBL/GenBank/DDBJ databases">
        <title>Genomic Encyclopedia of Type Strains, Phase IV (KMG-IV): sequencing the most valuable type-strain genomes for metagenomic binning, comparative biology and taxonomic classification.</title>
        <authorList>
            <person name="Goeker M."/>
        </authorList>
    </citation>
    <scope>NUCLEOTIDE SEQUENCE [LARGE SCALE GENOMIC DNA]</scope>
    <source>
        <strain evidence="2 3">DSM 22548</strain>
    </source>
</reference>
<proteinExistence type="predicted"/>
<feature type="domain" description="Outer membrane protein SusF N-terminal" evidence="1">
    <location>
        <begin position="17"/>
        <end position="147"/>
    </location>
</feature>
<dbReference type="CDD" id="cd12967">
    <property type="entry name" value="CBM_SusE-F_like_u1"/>
    <property type="match status" value="1"/>
</dbReference>
<dbReference type="CDD" id="cd12964">
    <property type="entry name" value="CBM-Fa"/>
    <property type="match status" value="1"/>
</dbReference>
<gene>
    <name evidence="2" type="ORF">FHS60_000088</name>
</gene>
<dbReference type="GO" id="GO:2001070">
    <property type="term" value="F:starch binding"/>
    <property type="evidence" value="ECO:0007669"/>
    <property type="project" value="InterPro"/>
</dbReference>
<evidence type="ECO:0000313" key="3">
    <source>
        <dbReference type="Proteomes" id="UP000541425"/>
    </source>
</evidence>
<name>A0A7W5UHX6_9BACT</name>
<dbReference type="Gene3D" id="2.60.40.3620">
    <property type="match status" value="3"/>
</dbReference>
<dbReference type="Pfam" id="PF17142">
    <property type="entry name" value="SusF_N"/>
    <property type="match status" value="1"/>
</dbReference>
<protein>
    <recommendedName>
        <fullName evidence="1">Outer membrane protein SusF N-terminal domain-containing protein</fullName>
    </recommendedName>
</protein>